<dbReference type="EMBL" id="QRAO01000009">
    <property type="protein sequence ID" value="RDK83004.1"/>
    <property type="molecule type" value="Genomic_DNA"/>
</dbReference>
<dbReference type="InterPro" id="IPR045743">
    <property type="entry name" value="DUF6089"/>
</dbReference>
<proteinExistence type="predicted"/>
<evidence type="ECO:0000313" key="2">
    <source>
        <dbReference type="EMBL" id="RDK83004.1"/>
    </source>
</evidence>
<sequence>MKYFATVVIVVMSAISIKAQTYEVGGFIGGANYIGDIGKTSYISPNDVVVGGVFKWNRSARHAFRASVLVAGINGDDLESNESRRQERGYSFKNTITEFSLGIEYTFWEFNMYRGQPVSAPYLYTGLTFFNYNALWKRSGSSVITEYDSAGTFAIPMVVGYKTTVGTKLVLGLEIGARYTFTDDLDGSNPVKDLADVESLKFGNVNSDDWYVFTGLTLTFTFGRKPCYCNF</sequence>
<feature type="domain" description="DUF6089" evidence="1">
    <location>
        <begin position="5"/>
        <end position="230"/>
    </location>
</feature>
<organism evidence="2 3">
    <name type="scientific">Marinirhabdus gelatinilytica</name>
    <dbReference type="NCBI Taxonomy" id="1703343"/>
    <lineage>
        <taxon>Bacteria</taxon>
        <taxon>Pseudomonadati</taxon>
        <taxon>Bacteroidota</taxon>
        <taxon>Flavobacteriia</taxon>
        <taxon>Flavobacteriales</taxon>
        <taxon>Flavobacteriaceae</taxon>
    </lineage>
</organism>
<comment type="caution">
    <text evidence="2">The sequence shown here is derived from an EMBL/GenBank/DDBJ whole genome shotgun (WGS) entry which is preliminary data.</text>
</comment>
<evidence type="ECO:0000259" key="1">
    <source>
        <dbReference type="Pfam" id="PF19573"/>
    </source>
</evidence>
<dbReference type="OrthoDB" id="654178at2"/>
<accession>A0A370Q3R2</accession>
<gene>
    <name evidence="2" type="ORF">C8D94_10924</name>
</gene>
<protein>
    <recommendedName>
        <fullName evidence="1">DUF6089 domain-containing protein</fullName>
    </recommendedName>
</protein>
<evidence type="ECO:0000313" key="3">
    <source>
        <dbReference type="Proteomes" id="UP000255317"/>
    </source>
</evidence>
<dbReference type="AlphaFoldDB" id="A0A370Q3R2"/>
<dbReference type="Pfam" id="PF19573">
    <property type="entry name" value="DUF6089"/>
    <property type="match status" value="1"/>
</dbReference>
<keyword evidence="3" id="KW-1185">Reference proteome</keyword>
<reference evidence="2 3" key="1">
    <citation type="submission" date="2018-07" db="EMBL/GenBank/DDBJ databases">
        <title>Genomic Encyclopedia of Type Strains, Phase IV (KMG-IV): sequencing the most valuable type-strain genomes for metagenomic binning, comparative biology and taxonomic classification.</title>
        <authorList>
            <person name="Goeker M."/>
        </authorList>
    </citation>
    <scope>NUCLEOTIDE SEQUENCE [LARGE SCALE GENOMIC DNA]</scope>
    <source>
        <strain evidence="2 3">DSM 101478</strain>
    </source>
</reference>
<dbReference type="Proteomes" id="UP000255317">
    <property type="component" value="Unassembled WGS sequence"/>
</dbReference>
<name>A0A370Q3R2_9FLAO</name>
<dbReference type="RefSeq" id="WP_115124755.1">
    <property type="nucleotide sequence ID" value="NZ_QRAO01000009.1"/>
</dbReference>